<reference evidence="2 3" key="1">
    <citation type="journal article" date="2022" name="Allergy">
        <title>Genome assembly and annotation of Periplaneta americana reveal a comprehensive cockroach allergen profile.</title>
        <authorList>
            <person name="Wang L."/>
            <person name="Xiong Q."/>
            <person name="Saelim N."/>
            <person name="Wang L."/>
            <person name="Nong W."/>
            <person name="Wan A.T."/>
            <person name="Shi M."/>
            <person name="Liu X."/>
            <person name="Cao Q."/>
            <person name="Hui J.H.L."/>
            <person name="Sookrung N."/>
            <person name="Leung T.F."/>
            <person name="Tungtrongchitr A."/>
            <person name="Tsui S.K.W."/>
        </authorList>
    </citation>
    <scope>NUCLEOTIDE SEQUENCE [LARGE SCALE GENOMIC DNA]</scope>
    <source>
        <strain evidence="2">PWHHKU_190912</strain>
    </source>
</reference>
<feature type="region of interest" description="Disordered" evidence="1">
    <location>
        <begin position="115"/>
        <end position="145"/>
    </location>
</feature>
<evidence type="ECO:0000313" key="3">
    <source>
        <dbReference type="Proteomes" id="UP001148838"/>
    </source>
</evidence>
<dbReference type="EMBL" id="JAJSOF020000015">
    <property type="protein sequence ID" value="KAJ4441659.1"/>
    <property type="molecule type" value="Genomic_DNA"/>
</dbReference>
<feature type="compositionally biased region" description="Polar residues" evidence="1">
    <location>
        <begin position="124"/>
        <end position="133"/>
    </location>
</feature>
<sequence length="241" mass="27879">MRSSADRNNNAATDQEKNKGLAVSLLRSNCLLKDALEGTVNGKKSSRQKKKSDDRQQYIYGSYAETKRRAENREDWRCCTGYAVKDLPLDRKLCMNEYSYAKLRVDDAKNVTRRIQGENKGKKSNATGIQGEQSDGKENKGNVRRTRIRGKRVIQREYKKNKVMTKRIRGIYGEQDEYKKKKANTAQWEYKENKENTRRVRGRQGEKEKGKAELPLLLEDVSLLIRQGMWLQQDGAPLHFG</sequence>
<evidence type="ECO:0000256" key="1">
    <source>
        <dbReference type="SAM" id="MobiDB-lite"/>
    </source>
</evidence>
<name>A0ABQ8T584_PERAM</name>
<protein>
    <submittedName>
        <fullName evidence="2">Uncharacterized protein</fullName>
    </submittedName>
</protein>
<organism evidence="2 3">
    <name type="scientific">Periplaneta americana</name>
    <name type="common">American cockroach</name>
    <name type="synonym">Blatta americana</name>
    <dbReference type="NCBI Taxonomy" id="6978"/>
    <lineage>
        <taxon>Eukaryota</taxon>
        <taxon>Metazoa</taxon>
        <taxon>Ecdysozoa</taxon>
        <taxon>Arthropoda</taxon>
        <taxon>Hexapoda</taxon>
        <taxon>Insecta</taxon>
        <taxon>Pterygota</taxon>
        <taxon>Neoptera</taxon>
        <taxon>Polyneoptera</taxon>
        <taxon>Dictyoptera</taxon>
        <taxon>Blattodea</taxon>
        <taxon>Blattoidea</taxon>
        <taxon>Blattidae</taxon>
        <taxon>Blattinae</taxon>
        <taxon>Periplaneta</taxon>
    </lineage>
</organism>
<gene>
    <name evidence="2" type="ORF">ANN_11517</name>
</gene>
<accession>A0ABQ8T584</accession>
<proteinExistence type="predicted"/>
<comment type="caution">
    <text evidence="2">The sequence shown here is derived from an EMBL/GenBank/DDBJ whole genome shotgun (WGS) entry which is preliminary data.</text>
</comment>
<feature type="non-terminal residue" evidence="2">
    <location>
        <position position="241"/>
    </location>
</feature>
<evidence type="ECO:0000313" key="2">
    <source>
        <dbReference type="EMBL" id="KAJ4441659.1"/>
    </source>
</evidence>
<dbReference type="Proteomes" id="UP001148838">
    <property type="component" value="Unassembled WGS sequence"/>
</dbReference>
<keyword evidence="3" id="KW-1185">Reference proteome</keyword>